<organism evidence="2 3">
    <name type="scientific">Aliarcobacter cryaerophilus</name>
    <dbReference type="NCBI Taxonomy" id="28198"/>
    <lineage>
        <taxon>Bacteria</taxon>
        <taxon>Pseudomonadati</taxon>
        <taxon>Campylobacterota</taxon>
        <taxon>Epsilonproteobacteria</taxon>
        <taxon>Campylobacterales</taxon>
        <taxon>Arcobacteraceae</taxon>
        <taxon>Aliarcobacter</taxon>
    </lineage>
</organism>
<dbReference type="Gene3D" id="3.30.70.2010">
    <property type="match status" value="1"/>
</dbReference>
<dbReference type="AlphaFoldDB" id="A0A2S9SUQ4"/>
<evidence type="ECO:0000313" key="3">
    <source>
        <dbReference type="Proteomes" id="UP000238649"/>
    </source>
</evidence>
<dbReference type="Proteomes" id="UP000238649">
    <property type="component" value="Unassembled WGS sequence"/>
</dbReference>
<evidence type="ECO:0000259" key="1">
    <source>
        <dbReference type="Pfam" id="PF14789"/>
    </source>
</evidence>
<dbReference type="InterPro" id="IPR032784">
    <property type="entry name" value="THDPS_M"/>
</dbReference>
<dbReference type="InterPro" id="IPR038361">
    <property type="entry name" value="THDPS_M_sf"/>
</dbReference>
<dbReference type="OrthoDB" id="9782799at2"/>
<dbReference type="Pfam" id="PF14789">
    <property type="entry name" value="THDPS_M"/>
    <property type="match status" value="1"/>
</dbReference>
<reference evidence="2 3" key="1">
    <citation type="submission" date="2017-09" db="EMBL/GenBank/DDBJ databases">
        <title>Reassesment of A. cryaerophilus.</title>
        <authorList>
            <person name="Perez-Cataluna A."/>
            <person name="Collado L."/>
            <person name="Salgado O."/>
            <person name="Lefinanco V."/>
            <person name="Figueras M.J."/>
        </authorList>
    </citation>
    <scope>NUCLEOTIDE SEQUENCE [LARGE SCALE GENOMIC DNA]</scope>
    <source>
        <strain evidence="2 3">LMG 9871</strain>
    </source>
</reference>
<feature type="domain" description="2,3,4,5-tetrahydropyridine-2,6-dicarboxylate N-succinyltransferase middle" evidence="1">
    <location>
        <begin position="170"/>
        <end position="207"/>
    </location>
</feature>
<evidence type="ECO:0000313" key="2">
    <source>
        <dbReference type="EMBL" id="PRM90330.1"/>
    </source>
</evidence>
<accession>A0A2S9SUQ4</accession>
<sequence>MINTKEDFKALVESIEKESWYKQALGFGIARVSRGVLNPSLILEATFPVVNWNENHKSAAIFLAALKQSGQNVDCTKSEAVFDIGDGFLGYCIEAFKPFYEEKELHKNLQVISTLATLPIDSGLSGDDFKVVFIFKDEKPQSVEATYLKLYAKYSKKIDEPNLEGIEDLLTNCAWIDAIPVELDWLRQNEILLKVGAKYPKVDYVGKYSRFLRHIIPSNDETSCKATLLK</sequence>
<dbReference type="Gene3D" id="3.30.60.70">
    <property type="entry name" value="Trimeric LpxA-like enzymes"/>
    <property type="match status" value="1"/>
</dbReference>
<dbReference type="EMBL" id="NXGH01000005">
    <property type="protein sequence ID" value="PRM90330.1"/>
    <property type="molecule type" value="Genomic_DNA"/>
</dbReference>
<gene>
    <name evidence="2" type="ORF">CJ671_02675</name>
</gene>
<name>A0A2S9SUQ4_9BACT</name>
<proteinExistence type="predicted"/>
<dbReference type="Pfam" id="PF14790">
    <property type="entry name" value="THDPS_N"/>
    <property type="match status" value="1"/>
</dbReference>
<dbReference type="RefSeq" id="WP_105911186.1">
    <property type="nucleotide sequence ID" value="NZ_NXGH01000005.1"/>
</dbReference>
<comment type="caution">
    <text evidence="2">The sequence shown here is derived from an EMBL/GenBank/DDBJ whole genome shotgun (WGS) entry which is preliminary data.</text>
</comment>
<protein>
    <recommendedName>
        <fullName evidence="1">2,3,4,5-tetrahydropyridine-2,6-dicarboxylate N-succinyltransferase middle domain-containing protein</fullName>
    </recommendedName>
</protein>